<dbReference type="Gene3D" id="2.40.10.220">
    <property type="entry name" value="predicted glycosyltransferase like domains"/>
    <property type="match status" value="1"/>
</dbReference>
<dbReference type="InterPro" id="IPR009875">
    <property type="entry name" value="PilZ_domain"/>
</dbReference>
<accession>X0TUT5</accession>
<feature type="non-terminal residue" evidence="2">
    <location>
        <position position="1"/>
    </location>
</feature>
<gene>
    <name evidence="2" type="ORF">S01H1_23354</name>
</gene>
<evidence type="ECO:0000313" key="2">
    <source>
        <dbReference type="EMBL" id="GAF96969.1"/>
    </source>
</evidence>
<dbReference type="GO" id="GO:0035438">
    <property type="term" value="F:cyclic-di-GMP binding"/>
    <property type="evidence" value="ECO:0007669"/>
    <property type="project" value="InterPro"/>
</dbReference>
<dbReference type="AlphaFoldDB" id="X0TUT5"/>
<reference evidence="2" key="1">
    <citation type="journal article" date="2014" name="Front. Microbiol.">
        <title>High frequency of phylogenetically diverse reductive dehalogenase-homologous genes in deep subseafloor sedimentary metagenomes.</title>
        <authorList>
            <person name="Kawai M."/>
            <person name="Futagami T."/>
            <person name="Toyoda A."/>
            <person name="Takaki Y."/>
            <person name="Nishi S."/>
            <person name="Hori S."/>
            <person name="Arai W."/>
            <person name="Tsubouchi T."/>
            <person name="Morono Y."/>
            <person name="Uchiyama I."/>
            <person name="Ito T."/>
            <person name="Fujiyama A."/>
            <person name="Inagaki F."/>
            <person name="Takami H."/>
        </authorList>
    </citation>
    <scope>NUCLEOTIDE SEQUENCE</scope>
    <source>
        <strain evidence="2">Expedition CK06-06</strain>
    </source>
</reference>
<proteinExistence type="predicted"/>
<feature type="domain" description="PilZ" evidence="1">
    <location>
        <begin position="9"/>
        <end position="121"/>
    </location>
</feature>
<dbReference type="SUPFAM" id="SSF141371">
    <property type="entry name" value="PilZ domain-like"/>
    <property type="match status" value="1"/>
</dbReference>
<dbReference type="Pfam" id="PF07238">
    <property type="entry name" value="PilZ"/>
    <property type="match status" value="1"/>
</dbReference>
<protein>
    <recommendedName>
        <fullName evidence="1">PilZ domain-containing protein</fullName>
    </recommendedName>
</protein>
<comment type="caution">
    <text evidence="2">The sequence shown here is derived from an EMBL/GenBank/DDBJ whole genome shotgun (WGS) entry which is preliminary data.</text>
</comment>
<organism evidence="2">
    <name type="scientific">marine sediment metagenome</name>
    <dbReference type="NCBI Taxonomy" id="412755"/>
    <lineage>
        <taxon>unclassified sequences</taxon>
        <taxon>metagenomes</taxon>
        <taxon>ecological metagenomes</taxon>
    </lineage>
</organism>
<evidence type="ECO:0000259" key="1">
    <source>
        <dbReference type="Pfam" id="PF07238"/>
    </source>
</evidence>
<dbReference type="EMBL" id="BARS01013456">
    <property type="protein sequence ID" value="GAF96969.1"/>
    <property type="molecule type" value="Genomic_DNA"/>
</dbReference>
<name>X0TUT5_9ZZZZ</name>
<sequence>NTFWNGSKDRRKTLRISIKIDVLYDVLSGNAAGKQNLRSRDISMGGIGLILNEKLFPGTILSLQLNIAQSHRPIFTQGEIVWVKEIFKKNTAQKGQRLFGAGIRFTKIEPEDKVALNSFINRRAKNTQGGR</sequence>